<feature type="active site" description="Proton acceptor" evidence="2">
    <location>
        <position position="577"/>
    </location>
</feature>
<dbReference type="PIRSF" id="PIRSF000137">
    <property type="entry name" value="Alcohol_oxidase"/>
    <property type="match status" value="1"/>
</dbReference>
<feature type="signal peptide" evidence="3">
    <location>
        <begin position="1"/>
        <end position="19"/>
    </location>
</feature>
<feature type="chain" id="PRO_5040270357" description="Glucose-methanol-choline oxidoreductase N-terminal domain-containing protein" evidence="3">
    <location>
        <begin position="20"/>
        <end position="621"/>
    </location>
</feature>
<dbReference type="Pfam" id="PF00732">
    <property type="entry name" value="GMC_oxred_N"/>
    <property type="match status" value="1"/>
</dbReference>
<accession>A0A9P1M6S1</accession>
<evidence type="ECO:0000256" key="1">
    <source>
        <dbReference type="ARBA" id="ARBA00010790"/>
    </source>
</evidence>
<dbReference type="Proteomes" id="UP000838763">
    <property type="component" value="Unassembled WGS sequence"/>
</dbReference>
<dbReference type="Gene3D" id="3.50.50.60">
    <property type="entry name" value="FAD/NAD(P)-binding domain"/>
    <property type="match status" value="1"/>
</dbReference>
<dbReference type="PANTHER" id="PTHR11552:SF115">
    <property type="entry name" value="DEHYDROGENASE XPTC-RELATED"/>
    <property type="match status" value="1"/>
</dbReference>
<keyword evidence="6" id="KW-1185">Reference proteome</keyword>
<dbReference type="InterPro" id="IPR036188">
    <property type="entry name" value="FAD/NAD-bd_sf"/>
</dbReference>
<organism evidence="5 6">
    <name type="scientific">Parascedosporium putredinis</name>
    <dbReference type="NCBI Taxonomy" id="1442378"/>
    <lineage>
        <taxon>Eukaryota</taxon>
        <taxon>Fungi</taxon>
        <taxon>Dikarya</taxon>
        <taxon>Ascomycota</taxon>
        <taxon>Pezizomycotina</taxon>
        <taxon>Sordariomycetes</taxon>
        <taxon>Hypocreomycetidae</taxon>
        <taxon>Microascales</taxon>
        <taxon>Microascaceae</taxon>
        <taxon>Parascedosporium</taxon>
    </lineage>
</organism>
<evidence type="ECO:0000256" key="2">
    <source>
        <dbReference type="PIRSR" id="PIRSR000137-1"/>
    </source>
</evidence>
<dbReference type="SUPFAM" id="SSF54373">
    <property type="entry name" value="FAD-linked reductases, C-terminal domain"/>
    <property type="match status" value="1"/>
</dbReference>
<keyword evidence="3" id="KW-0732">Signal</keyword>
<dbReference type="SUPFAM" id="SSF51905">
    <property type="entry name" value="FAD/NAD(P)-binding domain"/>
    <property type="match status" value="1"/>
</dbReference>
<dbReference type="InterPro" id="IPR012132">
    <property type="entry name" value="GMC_OxRdtase"/>
</dbReference>
<gene>
    <name evidence="5" type="ORF">PPNO1_LOCUS1464</name>
</gene>
<dbReference type="Pfam" id="PF05199">
    <property type="entry name" value="GMC_oxred_C"/>
    <property type="match status" value="1"/>
</dbReference>
<feature type="domain" description="Glucose-methanol-choline oxidoreductase N-terminal" evidence="4">
    <location>
        <begin position="297"/>
        <end position="311"/>
    </location>
</feature>
<protein>
    <recommendedName>
        <fullName evidence="4">Glucose-methanol-choline oxidoreductase N-terminal domain-containing protein</fullName>
    </recommendedName>
</protein>
<comment type="similarity">
    <text evidence="1">Belongs to the GMC oxidoreductase family.</text>
</comment>
<dbReference type="AlphaFoldDB" id="A0A9P1M6S1"/>
<dbReference type="PROSITE" id="PS00624">
    <property type="entry name" value="GMC_OXRED_2"/>
    <property type="match status" value="1"/>
</dbReference>
<dbReference type="Gene3D" id="3.30.560.10">
    <property type="entry name" value="Glucose Oxidase, domain 3"/>
    <property type="match status" value="1"/>
</dbReference>
<evidence type="ECO:0000259" key="4">
    <source>
        <dbReference type="PROSITE" id="PS00624"/>
    </source>
</evidence>
<dbReference type="EMBL" id="CALLCH030000002">
    <property type="protein sequence ID" value="CAI4211689.1"/>
    <property type="molecule type" value="Genomic_DNA"/>
</dbReference>
<dbReference type="GO" id="GO:0044550">
    <property type="term" value="P:secondary metabolite biosynthetic process"/>
    <property type="evidence" value="ECO:0007669"/>
    <property type="project" value="TreeGrafter"/>
</dbReference>
<dbReference type="InterPro" id="IPR007867">
    <property type="entry name" value="GMC_OxRtase_C"/>
</dbReference>
<proteinExistence type="inferred from homology"/>
<dbReference type="InterPro" id="IPR000172">
    <property type="entry name" value="GMC_OxRdtase_N"/>
</dbReference>
<comment type="caution">
    <text evidence="5">The sequence shown here is derived from an EMBL/GenBank/DDBJ whole genome shotgun (WGS) entry which is preliminary data.</text>
</comment>
<evidence type="ECO:0000256" key="3">
    <source>
        <dbReference type="SAM" id="SignalP"/>
    </source>
</evidence>
<evidence type="ECO:0000313" key="6">
    <source>
        <dbReference type="Proteomes" id="UP000838763"/>
    </source>
</evidence>
<dbReference type="GO" id="GO:0016614">
    <property type="term" value="F:oxidoreductase activity, acting on CH-OH group of donors"/>
    <property type="evidence" value="ECO:0007669"/>
    <property type="project" value="InterPro"/>
</dbReference>
<sequence>MASSRALVLCGVLASLAHALPHSGGRVIKRQVEELRDSYDFVVVGGGTAGLTIADRLTEAFPDRNTLVIEYGVVEDAQAVFEPPGGGPGNTRLNIQSLPIPALNNRRASLTVGMTVGGSSTINGQFFDRGHKLDYDEWAKIGSPEFDDAAESWDWDNILPFFKKSVTFFEPSDENAENYGYTWDVDAAYGLNVSHIQAVYAQYQFPIQKIAWDAFVEMGLPTPTECAGGDKHGVCWVPASQYYIDGQRSHAGRGHYLEVVEDRSNYDLLVGHKPVGSTDEADIRTVTPNLEVVVSAGAIHSPQILQRSGVGESGFLESAGIDVVVDLPGVGHNFQDHCGPGSSFSLAESVQPSQGSVTSNATFGAEARELAIYLSLPVIAEDFAEIIDAIRAQVEDGSALDYLSEGTPESVRDGYLAQLSLLADSLENPEHPVLEAPWMSSTPGGGFLLKPLSRGTVMLDPEDHDAEPIVDYRTAANPIDLDVMSRFLPFFRRYYETDTMVALGPREVAPGSNVTEYADIIKYIRGNITPSFMHPCCTVAMMPKEKGGVVGPDLKVHGLDRVRVADISIIPLIPGTHTSATAYAIGEKAADIVIRAWAEEAEEPVEEAPKCKTKRSPRRLN</sequence>
<feature type="active site" description="Proton donor" evidence="2">
    <location>
        <position position="534"/>
    </location>
</feature>
<reference evidence="5" key="1">
    <citation type="submission" date="2022-11" db="EMBL/GenBank/DDBJ databases">
        <authorList>
            <person name="Scott C."/>
            <person name="Bruce N."/>
        </authorList>
    </citation>
    <scope>NUCLEOTIDE SEQUENCE</scope>
</reference>
<dbReference type="GO" id="GO:0050660">
    <property type="term" value="F:flavin adenine dinucleotide binding"/>
    <property type="evidence" value="ECO:0007669"/>
    <property type="project" value="InterPro"/>
</dbReference>
<dbReference type="OrthoDB" id="269227at2759"/>
<evidence type="ECO:0000313" key="5">
    <source>
        <dbReference type="EMBL" id="CAI4211689.1"/>
    </source>
</evidence>
<name>A0A9P1M6S1_9PEZI</name>
<dbReference type="PANTHER" id="PTHR11552">
    <property type="entry name" value="GLUCOSE-METHANOL-CHOLINE GMC OXIDOREDUCTASE"/>
    <property type="match status" value="1"/>
</dbReference>